<evidence type="ECO:0000259" key="1">
    <source>
        <dbReference type="Pfam" id="PF23762"/>
    </source>
</evidence>
<dbReference type="KEGG" id="lak:106180578"/>
<accession>A0A1S3KBP3</accession>
<dbReference type="STRING" id="7574.A0A1S3KBP3"/>
<name>A0A1S3KBP3_LINAN</name>
<dbReference type="InterPro" id="IPR057508">
    <property type="entry name" value="SHCBP-like_N"/>
</dbReference>
<dbReference type="OrthoDB" id="5978115at2759"/>
<dbReference type="GeneID" id="106180578"/>
<keyword evidence="2" id="KW-1185">Reference proteome</keyword>
<feature type="domain" description="SHC SH2" evidence="1">
    <location>
        <begin position="3"/>
        <end position="216"/>
    </location>
</feature>
<dbReference type="InParanoid" id="A0A1S3KBP3"/>
<reference evidence="3" key="1">
    <citation type="submission" date="2025-08" db="UniProtKB">
        <authorList>
            <consortium name="RefSeq"/>
        </authorList>
    </citation>
    <scope>IDENTIFICATION</scope>
    <source>
        <tissue evidence="3">Gonads</tissue>
    </source>
</reference>
<proteinExistence type="predicted"/>
<organism evidence="2 3">
    <name type="scientific">Lingula anatina</name>
    <name type="common">Brachiopod</name>
    <name type="synonym">Lingula unguis</name>
    <dbReference type="NCBI Taxonomy" id="7574"/>
    <lineage>
        <taxon>Eukaryota</taxon>
        <taxon>Metazoa</taxon>
        <taxon>Spiralia</taxon>
        <taxon>Lophotrochozoa</taxon>
        <taxon>Brachiopoda</taxon>
        <taxon>Linguliformea</taxon>
        <taxon>Lingulata</taxon>
        <taxon>Lingulida</taxon>
        <taxon>Linguloidea</taxon>
        <taxon>Lingulidae</taxon>
        <taxon>Lingula</taxon>
    </lineage>
</organism>
<dbReference type="Proteomes" id="UP000085678">
    <property type="component" value="Unplaced"/>
</dbReference>
<evidence type="ECO:0000313" key="3">
    <source>
        <dbReference type="RefSeq" id="XP_013420050.1"/>
    </source>
</evidence>
<protein>
    <submittedName>
        <fullName evidence="3">SHC SH2 domain-binding protein 1-like</fullName>
    </submittedName>
</protein>
<dbReference type="Pfam" id="PF23762">
    <property type="entry name" value="SHCBP_N"/>
    <property type="match status" value="1"/>
</dbReference>
<sequence>MMEAMWPCPWKAVWSSCIASEEDEEGSEEMFEVLVSVRKIYLDKEYAKVHLVRPFTCTNPKMTQCEFYTWLRMDMMNVVPLYEIYPIKDEGLNYLEPIAKAIDSARFFYQYLWRFWDSEEPDDYEWISRHLERRLRLYYDIQEGKVPDASNFKKCFETMVIEANEKHSELVDLYSAVSMSDSDTDLNTTDQELTQCADDLKVLRDKLEMMEDPVLRLQVLGTVEDTDK</sequence>
<dbReference type="PANTHER" id="PTHR14695:SF4">
    <property type="entry name" value="PROTEIN NESSUN DORMA"/>
    <property type="match status" value="1"/>
</dbReference>
<dbReference type="InterPro" id="IPR045140">
    <property type="entry name" value="SHCBP1-like"/>
</dbReference>
<dbReference type="AlphaFoldDB" id="A0A1S3KBP3"/>
<gene>
    <name evidence="3" type="primary">LOC106180578</name>
</gene>
<evidence type="ECO:0000313" key="2">
    <source>
        <dbReference type="Proteomes" id="UP000085678"/>
    </source>
</evidence>
<dbReference type="RefSeq" id="XP_013420050.1">
    <property type="nucleotide sequence ID" value="XM_013564596.1"/>
</dbReference>
<dbReference type="PANTHER" id="PTHR14695">
    <property type="entry name" value="SHC SH2-DOMAIN BINDING PROTEIN 1-RELATED"/>
    <property type="match status" value="1"/>
</dbReference>